<evidence type="ECO:0000256" key="1">
    <source>
        <dbReference type="ARBA" id="ARBA00022553"/>
    </source>
</evidence>
<dbReference type="InterPro" id="IPR001789">
    <property type="entry name" value="Sig_transdc_resp-reg_receiver"/>
</dbReference>
<dbReference type="GO" id="GO:0000160">
    <property type="term" value="P:phosphorelay signal transduction system"/>
    <property type="evidence" value="ECO:0007669"/>
    <property type="project" value="InterPro"/>
</dbReference>
<feature type="domain" description="Response regulatory" evidence="3">
    <location>
        <begin position="3"/>
        <end position="116"/>
    </location>
</feature>
<evidence type="ECO:0000313" key="4">
    <source>
        <dbReference type="EMBL" id="PRY95584.1"/>
    </source>
</evidence>
<reference evidence="4 5" key="1">
    <citation type="submission" date="2018-03" db="EMBL/GenBank/DDBJ databases">
        <title>Genomic Encyclopedia of Archaeal and Bacterial Type Strains, Phase II (KMG-II): from individual species to whole genera.</title>
        <authorList>
            <person name="Goeker M."/>
        </authorList>
    </citation>
    <scope>NUCLEOTIDE SEQUENCE [LARGE SCALE GENOMIC DNA]</scope>
    <source>
        <strain evidence="4 5">DSM 29318</strain>
    </source>
</reference>
<dbReference type="SMART" id="SM00448">
    <property type="entry name" value="REC"/>
    <property type="match status" value="1"/>
</dbReference>
<dbReference type="PANTHER" id="PTHR44591">
    <property type="entry name" value="STRESS RESPONSE REGULATOR PROTEIN 1"/>
    <property type="match status" value="1"/>
</dbReference>
<dbReference type="EMBL" id="PVTT01000001">
    <property type="protein sequence ID" value="PRY95584.1"/>
    <property type="molecule type" value="Genomic_DNA"/>
</dbReference>
<feature type="modified residue" description="4-aspartylphosphate" evidence="2">
    <location>
        <position position="52"/>
    </location>
</feature>
<sequence length="134" mass="14671">MSRVLLVEDEAAVALLVSITLEDEGHEVVVRPNGRKGLEAMRAGGFDVVVTDFMMPSLDGVEMIRAARAEGIAMPVVLTSAVPERRVPGRDEGLYQGFLQKPYHEDRLVQLVERLLNGAEGDDLREGRKAASSR</sequence>
<keyword evidence="1 2" id="KW-0597">Phosphoprotein</keyword>
<evidence type="ECO:0000259" key="3">
    <source>
        <dbReference type="PROSITE" id="PS50110"/>
    </source>
</evidence>
<dbReference type="OrthoDB" id="7326651at2"/>
<evidence type="ECO:0000256" key="2">
    <source>
        <dbReference type="PROSITE-ProRule" id="PRU00169"/>
    </source>
</evidence>
<name>A0A2T0X9P0_9RHOB</name>
<comment type="caution">
    <text evidence="4">The sequence shown here is derived from an EMBL/GenBank/DDBJ whole genome shotgun (WGS) entry which is preliminary data.</text>
</comment>
<organism evidence="4 5">
    <name type="scientific">Hasllibacter halocynthiae</name>
    <dbReference type="NCBI Taxonomy" id="595589"/>
    <lineage>
        <taxon>Bacteria</taxon>
        <taxon>Pseudomonadati</taxon>
        <taxon>Pseudomonadota</taxon>
        <taxon>Alphaproteobacteria</taxon>
        <taxon>Rhodobacterales</taxon>
        <taxon>Roseobacteraceae</taxon>
        <taxon>Hasllibacter</taxon>
    </lineage>
</organism>
<dbReference type="RefSeq" id="WP_106159947.1">
    <property type="nucleotide sequence ID" value="NZ_PVTT01000001.1"/>
</dbReference>
<dbReference type="InterPro" id="IPR050595">
    <property type="entry name" value="Bact_response_regulator"/>
</dbReference>
<dbReference type="Proteomes" id="UP000238801">
    <property type="component" value="Unassembled WGS sequence"/>
</dbReference>
<protein>
    <submittedName>
        <fullName evidence="4">Two-component system response regulator RegX3</fullName>
    </submittedName>
</protein>
<dbReference type="PROSITE" id="PS50110">
    <property type="entry name" value="RESPONSE_REGULATORY"/>
    <property type="match status" value="1"/>
</dbReference>
<dbReference type="SUPFAM" id="SSF52172">
    <property type="entry name" value="CheY-like"/>
    <property type="match status" value="1"/>
</dbReference>
<accession>A0A2T0X9P0</accession>
<evidence type="ECO:0000313" key="5">
    <source>
        <dbReference type="Proteomes" id="UP000238801"/>
    </source>
</evidence>
<gene>
    <name evidence="4" type="ORF">BCF33_1205</name>
</gene>
<proteinExistence type="predicted"/>
<dbReference type="PANTHER" id="PTHR44591:SF3">
    <property type="entry name" value="RESPONSE REGULATORY DOMAIN-CONTAINING PROTEIN"/>
    <property type="match status" value="1"/>
</dbReference>
<dbReference type="Gene3D" id="3.40.50.2300">
    <property type="match status" value="1"/>
</dbReference>
<dbReference type="InterPro" id="IPR011006">
    <property type="entry name" value="CheY-like_superfamily"/>
</dbReference>
<keyword evidence="5" id="KW-1185">Reference proteome</keyword>
<dbReference type="Pfam" id="PF00072">
    <property type="entry name" value="Response_reg"/>
    <property type="match status" value="1"/>
</dbReference>
<dbReference type="AlphaFoldDB" id="A0A2T0X9P0"/>